<feature type="transmembrane region" description="Helical" evidence="2">
    <location>
        <begin position="196"/>
        <end position="224"/>
    </location>
</feature>
<dbReference type="Proteomes" id="UP000189940">
    <property type="component" value="Unassembled WGS sequence"/>
</dbReference>
<protein>
    <recommendedName>
        <fullName evidence="5">Peptidase</fullName>
    </recommendedName>
</protein>
<dbReference type="InterPro" id="IPR005625">
    <property type="entry name" value="PepSY-ass_TM"/>
</dbReference>
<dbReference type="STRING" id="29421.B2M20_14795"/>
<feature type="region of interest" description="Disordered" evidence="1">
    <location>
        <begin position="239"/>
        <end position="258"/>
    </location>
</feature>
<dbReference type="AlphaFoldDB" id="A0A1V4HVL2"/>
<keyword evidence="2" id="KW-0812">Transmembrane</keyword>
<feature type="transmembrane region" description="Helical" evidence="2">
    <location>
        <begin position="155"/>
        <end position="175"/>
    </location>
</feature>
<sequence>MRSVFKDYSPARVRRGFLWAHRWLGLVCGIVVVLMGLTGSFNVFYREIDAALNPALFIPADAEQSINLTEVVRIAAAADPAPIFAIVAPDKVWPVWVVMHTHEGPKDSFKNLWTTMIDPSNGKVLGQRDYTNAPAFMIYRLHYTLLLYEWGGKQLVGVVGFVLLGLALSGLYSWWPKQGRFWRSVSIRRGVSPLRFFVDLHNTAGFWALIVLLAISITGIGIVFPGMVRPVVGLLSKATPDPSPRIETPPPKGTPQLPPDEIMRIAQATKPTLSITVLNPPTETSNAWRVRFRPDDADPALRSRGAIWLDPWSGAVVQDRTSETMSAGDRYMTEQLWIHNGSTLGLFGRLLVLTAGFAPLALFISGGIMWFKKRSTKSRPTKVLRAGSSTT</sequence>
<reference evidence="3 4" key="1">
    <citation type="submission" date="2017-02" db="EMBL/GenBank/DDBJ databases">
        <title>Genome sequence of the nitrite-oxidizing bacterium Nitrobacter vulgaris strain Ab1.</title>
        <authorList>
            <person name="Mellbye B.L."/>
            <person name="Davis E.W."/>
            <person name="Spieck E."/>
            <person name="Chang J.H."/>
            <person name="Bottomley P.J."/>
            <person name="Sayavedra-Soto L.A."/>
        </authorList>
    </citation>
    <scope>NUCLEOTIDE SEQUENCE [LARGE SCALE GENOMIC DNA]</scope>
    <source>
        <strain evidence="3 4">Ab1</strain>
    </source>
</reference>
<evidence type="ECO:0000313" key="4">
    <source>
        <dbReference type="Proteomes" id="UP000189940"/>
    </source>
</evidence>
<dbReference type="OrthoDB" id="9791166at2"/>
<evidence type="ECO:0008006" key="5">
    <source>
        <dbReference type="Google" id="ProtNLM"/>
    </source>
</evidence>
<feature type="transmembrane region" description="Helical" evidence="2">
    <location>
        <begin position="21"/>
        <end position="45"/>
    </location>
</feature>
<evidence type="ECO:0000256" key="1">
    <source>
        <dbReference type="SAM" id="MobiDB-lite"/>
    </source>
</evidence>
<keyword evidence="2" id="KW-1133">Transmembrane helix</keyword>
<organism evidence="3 4">
    <name type="scientific">Nitrobacter vulgaris</name>
    <dbReference type="NCBI Taxonomy" id="29421"/>
    <lineage>
        <taxon>Bacteria</taxon>
        <taxon>Pseudomonadati</taxon>
        <taxon>Pseudomonadota</taxon>
        <taxon>Alphaproteobacteria</taxon>
        <taxon>Hyphomicrobiales</taxon>
        <taxon>Nitrobacteraceae</taxon>
        <taxon>Nitrobacter</taxon>
    </lineage>
</organism>
<keyword evidence="2" id="KW-0472">Membrane</keyword>
<dbReference type="RefSeq" id="WP_079447803.1">
    <property type="nucleotide sequence ID" value="NZ_MWPQ01000051.1"/>
</dbReference>
<name>A0A1V4HVL2_NITVU</name>
<feature type="transmembrane region" description="Helical" evidence="2">
    <location>
        <begin position="346"/>
        <end position="371"/>
    </location>
</feature>
<evidence type="ECO:0000256" key="2">
    <source>
        <dbReference type="SAM" id="Phobius"/>
    </source>
</evidence>
<dbReference type="Pfam" id="PF03929">
    <property type="entry name" value="PepSY_TM"/>
    <property type="match status" value="1"/>
</dbReference>
<gene>
    <name evidence="3" type="ORF">B2M20_14795</name>
</gene>
<accession>A0A1V4HVL2</accession>
<feature type="compositionally biased region" description="Pro residues" evidence="1">
    <location>
        <begin position="241"/>
        <end position="258"/>
    </location>
</feature>
<evidence type="ECO:0000313" key="3">
    <source>
        <dbReference type="EMBL" id="OPH82018.1"/>
    </source>
</evidence>
<proteinExistence type="predicted"/>
<keyword evidence="4" id="KW-1185">Reference proteome</keyword>
<dbReference type="EMBL" id="MWPQ01000051">
    <property type="protein sequence ID" value="OPH82018.1"/>
    <property type="molecule type" value="Genomic_DNA"/>
</dbReference>
<comment type="caution">
    <text evidence="3">The sequence shown here is derived from an EMBL/GenBank/DDBJ whole genome shotgun (WGS) entry which is preliminary data.</text>
</comment>
<dbReference type="PANTHER" id="PTHR34219">
    <property type="entry name" value="IRON-REGULATED INNER MEMBRANE PROTEIN-RELATED"/>
    <property type="match status" value="1"/>
</dbReference>